<accession>A0A1A6AB07</accession>
<evidence type="ECO:0000313" key="2">
    <source>
        <dbReference type="EMBL" id="WWC60660.1"/>
    </source>
</evidence>
<reference evidence="2" key="3">
    <citation type="submission" date="2024-02" db="EMBL/GenBank/DDBJ databases">
        <title>Comparative genomics of Cryptococcus and Kwoniella reveals pathogenesis evolution and contrasting modes of karyotype evolution via chromosome fusion or intercentromeric recombination.</title>
        <authorList>
            <person name="Coelho M.A."/>
            <person name="David-Palma M."/>
            <person name="Shea T."/>
            <person name="Bowers K."/>
            <person name="McGinley-Smith S."/>
            <person name="Mohammad A.W."/>
            <person name="Gnirke A."/>
            <person name="Yurkov A.M."/>
            <person name="Nowrousian M."/>
            <person name="Sun S."/>
            <person name="Cuomo C.A."/>
            <person name="Heitman J."/>
        </authorList>
    </citation>
    <scope>NUCLEOTIDE SEQUENCE</scope>
    <source>
        <strain evidence="2">CBS 10117</strain>
    </source>
</reference>
<dbReference type="RefSeq" id="XP_018265075.1">
    <property type="nucleotide sequence ID" value="XM_018406581.1"/>
</dbReference>
<dbReference type="KEGG" id="kdj:28966957"/>
<dbReference type="VEuPathDB" id="FungiDB:I303_03258"/>
<dbReference type="GeneID" id="28966957"/>
<reference evidence="2" key="2">
    <citation type="submission" date="2013-07" db="EMBL/GenBank/DDBJ databases">
        <authorList>
            <consortium name="The Broad Institute Genome Sequencing Platform"/>
            <person name="Cuomo C."/>
            <person name="Litvintseva A."/>
            <person name="Chen Y."/>
            <person name="Heitman J."/>
            <person name="Sun S."/>
            <person name="Springer D."/>
            <person name="Dromer F."/>
            <person name="Young S.K."/>
            <person name="Zeng Q."/>
            <person name="Gargeya S."/>
            <person name="Fitzgerald M."/>
            <person name="Abouelleil A."/>
            <person name="Alvarado L."/>
            <person name="Berlin A.M."/>
            <person name="Chapman S.B."/>
            <person name="Dewar J."/>
            <person name="Goldberg J."/>
            <person name="Griggs A."/>
            <person name="Gujja S."/>
            <person name="Hansen M."/>
            <person name="Howarth C."/>
            <person name="Imamovic A."/>
            <person name="Larimer J."/>
            <person name="McCowan C."/>
            <person name="Murphy C."/>
            <person name="Pearson M."/>
            <person name="Priest M."/>
            <person name="Roberts A."/>
            <person name="Saif S."/>
            <person name="Shea T."/>
            <person name="Sykes S."/>
            <person name="Wortman J."/>
            <person name="Nusbaum C."/>
            <person name="Birren B."/>
        </authorList>
    </citation>
    <scope>NUCLEOTIDE SEQUENCE</scope>
    <source>
        <strain evidence="2">CBS 10117</strain>
    </source>
</reference>
<proteinExistence type="predicted"/>
<dbReference type="AlphaFoldDB" id="A0A1A6AB07"/>
<dbReference type="EMBL" id="KI894029">
    <property type="protein sequence ID" value="OBR87233.1"/>
    <property type="molecule type" value="Genomic_DNA"/>
</dbReference>
<evidence type="ECO:0000313" key="3">
    <source>
        <dbReference type="Proteomes" id="UP000078595"/>
    </source>
</evidence>
<sequence>MTFNSDLLSEQEKLTLLSQLLNRQNSAQTQGTNPTLYGASINPSVLGALLGGGNDVNSINQTNPALLAYLSQITGTNTYTGIPPAFGSNVTFMKNGQQVRWQELDPYSPLNTGNSSAGWVPTYVPPINPTFDGSSNFGDLDLGANDPLFSASPYGTPPTSPFMRTTSPFMGATSPCFSADSSNSFGNANGITWGSNIDPNLQTGSNPPMFVRGAFQEYLNELKADIQTSFNTANQRIKNIVARGSTTIDPYTGTRRTTLPPGLKTIYDREVDVRQRARNTFEEVGRVENAFKRGGVSLDTARRYYEKWGGVVLDSSGGVDPLTGASTGPTRSTWDNIMTTHRGGVPAQLNCHFRRTQALRQAQQSANPLGGTFNGGSNFTSQGPSLYGGGTDASGPFRFLNRSGASTPLNSFF</sequence>
<protein>
    <submittedName>
        <fullName evidence="1">Uncharacterized protein</fullName>
    </submittedName>
</protein>
<name>A0A1A6AB07_9TREE</name>
<keyword evidence="3" id="KW-1185">Reference proteome</keyword>
<organism evidence="1">
    <name type="scientific">Kwoniella dejecticola CBS 10117</name>
    <dbReference type="NCBI Taxonomy" id="1296121"/>
    <lineage>
        <taxon>Eukaryota</taxon>
        <taxon>Fungi</taxon>
        <taxon>Dikarya</taxon>
        <taxon>Basidiomycota</taxon>
        <taxon>Agaricomycotina</taxon>
        <taxon>Tremellomycetes</taxon>
        <taxon>Tremellales</taxon>
        <taxon>Cryptococcaceae</taxon>
        <taxon>Kwoniella</taxon>
    </lineage>
</organism>
<dbReference type="Proteomes" id="UP000078595">
    <property type="component" value="Chromosome 3"/>
</dbReference>
<gene>
    <name evidence="1" type="ORF">I303_03258</name>
    <name evidence="2" type="ORF">I303_103235</name>
</gene>
<dbReference type="EMBL" id="CP144532">
    <property type="protein sequence ID" value="WWC60660.1"/>
    <property type="molecule type" value="Genomic_DNA"/>
</dbReference>
<evidence type="ECO:0000313" key="1">
    <source>
        <dbReference type="EMBL" id="OBR87233.1"/>
    </source>
</evidence>
<reference evidence="1" key="1">
    <citation type="submission" date="2013-07" db="EMBL/GenBank/DDBJ databases">
        <title>The Genome Sequence of Cryptococcus dejecticola CBS10117.</title>
        <authorList>
            <consortium name="The Broad Institute Genome Sequencing Platform"/>
            <person name="Cuomo C."/>
            <person name="Litvintseva A."/>
            <person name="Chen Y."/>
            <person name="Heitman J."/>
            <person name="Sun S."/>
            <person name="Springer D."/>
            <person name="Dromer F."/>
            <person name="Young S.K."/>
            <person name="Zeng Q."/>
            <person name="Gargeya S."/>
            <person name="Fitzgerald M."/>
            <person name="Abouelleil A."/>
            <person name="Alvarado L."/>
            <person name="Berlin A.M."/>
            <person name="Chapman S.B."/>
            <person name="Dewar J."/>
            <person name="Goldberg J."/>
            <person name="Griggs A."/>
            <person name="Gujja S."/>
            <person name="Hansen M."/>
            <person name="Howarth C."/>
            <person name="Imamovic A."/>
            <person name="Larimer J."/>
            <person name="McCowan C."/>
            <person name="Murphy C."/>
            <person name="Pearson M."/>
            <person name="Priest M."/>
            <person name="Roberts A."/>
            <person name="Saif S."/>
            <person name="Shea T."/>
            <person name="Sykes S."/>
            <person name="Wortman J."/>
            <person name="Nusbaum C."/>
            <person name="Birren B."/>
        </authorList>
    </citation>
    <scope>NUCLEOTIDE SEQUENCE [LARGE SCALE GENOMIC DNA]</scope>
    <source>
        <strain evidence="1">CBS 10117</strain>
    </source>
</reference>